<dbReference type="InterPro" id="IPR002110">
    <property type="entry name" value="Ankyrin_rpt"/>
</dbReference>
<feature type="repeat" description="ANK" evidence="3">
    <location>
        <begin position="132"/>
        <end position="164"/>
    </location>
</feature>
<dbReference type="Pfam" id="PF12796">
    <property type="entry name" value="Ank_2"/>
    <property type="match status" value="1"/>
</dbReference>
<dbReference type="Proteomes" id="UP000077202">
    <property type="component" value="Unassembled WGS sequence"/>
</dbReference>
<protein>
    <submittedName>
        <fullName evidence="5">Uncharacterized protein</fullName>
    </submittedName>
</protein>
<keyword evidence="2 3" id="KW-0040">ANK repeat</keyword>
<accession>A0A176W634</accession>
<dbReference type="Gene3D" id="1.25.40.20">
    <property type="entry name" value="Ankyrin repeat-containing domain"/>
    <property type="match status" value="1"/>
</dbReference>
<gene>
    <name evidence="5" type="ORF">AXG93_2334s1080</name>
</gene>
<organism evidence="5 6">
    <name type="scientific">Marchantia polymorpha subsp. ruderalis</name>
    <dbReference type="NCBI Taxonomy" id="1480154"/>
    <lineage>
        <taxon>Eukaryota</taxon>
        <taxon>Viridiplantae</taxon>
        <taxon>Streptophyta</taxon>
        <taxon>Embryophyta</taxon>
        <taxon>Marchantiophyta</taxon>
        <taxon>Marchantiopsida</taxon>
        <taxon>Marchantiidae</taxon>
        <taxon>Marchantiales</taxon>
        <taxon>Marchantiaceae</taxon>
        <taxon>Marchantia</taxon>
    </lineage>
</organism>
<dbReference type="PROSITE" id="PS50297">
    <property type="entry name" value="ANK_REP_REGION"/>
    <property type="match status" value="2"/>
</dbReference>
<dbReference type="PANTHER" id="PTHR24198:SF165">
    <property type="entry name" value="ANKYRIN REPEAT-CONTAINING PROTEIN-RELATED"/>
    <property type="match status" value="1"/>
</dbReference>
<dbReference type="PANTHER" id="PTHR24198">
    <property type="entry name" value="ANKYRIN REPEAT AND PROTEIN KINASE DOMAIN-CONTAINING PROTEIN"/>
    <property type="match status" value="1"/>
</dbReference>
<feature type="region of interest" description="Disordered" evidence="4">
    <location>
        <begin position="262"/>
        <end position="290"/>
    </location>
</feature>
<feature type="repeat" description="ANK" evidence="3">
    <location>
        <begin position="99"/>
        <end position="131"/>
    </location>
</feature>
<dbReference type="InterPro" id="IPR036770">
    <property type="entry name" value="Ankyrin_rpt-contain_sf"/>
</dbReference>
<dbReference type="EMBL" id="LVLJ01001809">
    <property type="protein sequence ID" value="OAE27885.1"/>
    <property type="molecule type" value="Genomic_DNA"/>
</dbReference>
<sequence>MDHSISAYSGGLEAPVCRRSAAAAAADFRRRLFLSELVSHTCSYSESLVCPSAMEDEEDVFAEKIIGLTYYECVGLNSKKEMLLAIARGENVDQQDPTTGDTGLIAALKTGNREFVTMILEKNPDVKIQNLAGDSALHWACLKGFADVAAHLLKLGADKDLKGEYGNTPLHLACSSSSVDCVNLLLILKAIAETGEIAKKALEAEEAAKRRAQLEAAEAARLAQEKRIEEEDAIAEAARLAELERLEQERQEAERIAIEEKKRLKKEAKKKKKAAKDAKKGGGKKAGKKK</sequence>
<keyword evidence="1" id="KW-0677">Repeat</keyword>
<evidence type="ECO:0000313" key="5">
    <source>
        <dbReference type="EMBL" id="OAE27885.1"/>
    </source>
</evidence>
<dbReference type="SMART" id="SM00248">
    <property type="entry name" value="ANK"/>
    <property type="match status" value="3"/>
</dbReference>
<evidence type="ECO:0000256" key="2">
    <source>
        <dbReference type="ARBA" id="ARBA00023043"/>
    </source>
</evidence>
<dbReference type="Pfam" id="PF00023">
    <property type="entry name" value="Ank"/>
    <property type="match status" value="1"/>
</dbReference>
<feature type="compositionally biased region" description="Basic residues" evidence="4">
    <location>
        <begin position="281"/>
        <end position="290"/>
    </location>
</feature>
<feature type="compositionally biased region" description="Basic residues" evidence="4">
    <location>
        <begin position="263"/>
        <end position="274"/>
    </location>
</feature>
<name>A0A176W634_MARPO</name>
<evidence type="ECO:0000256" key="4">
    <source>
        <dbReference type="SAM" id="MobiDB-lite"/>
    </source>
</evidence>
<reference evidence="5" key="1">
    <citation type="submission" date="2016-03" db="EMBL/GenBank/DDBJ databases">
        <title>Mechanisms controlling the formation of the plant cell surface in tip-growing cells are functionally conserved among land plants.</title>
        <authorList>
            <person name="Honkanen S."/>
            <person name="Jones V.A."/>
            <person name="Morieri G."/>
            <person name="Champion C."/>
            <person name="Hetherington A.J."/>
            <person name="Kelly S."/>
            <person name="Saint-Marcoux D."/>
            <person name="Proust H."/>
            <person name="Prescott H."/>
            <person name="Dolan L."/>
        </authorList>
    </citation>
    <scope>NUCLEOTIDE SEQUENCE [LARGE SCALE GENOMIC DNA]</scope>
    <source>
        <tissue evidence="5">Whole gametophyte</tissue>
    </source>
</reference>
<dbReference type="AlphaFoldDB" id="A0A176W634"/>
<dbReference type="SUPFAM" id="SSF48403">
    <property type="entry name" value="Ankyrin repeat"/>
    <property type="match status" value="1"/>
</dbReference>
<dbReference type="PROSITE" id="PS50088">
    <property type="entry name" value="ANK_REPEAT"/>
    <property type="match status" value="3"/>
</dbReference>
<evidence type="ECO:0000256" key="3">
    <source>
        <dbReference type="PROSITE-ProRule" id="PRU00023"/>
    </source>
</evidence>
<feature type="repeat" description="ANK" evidence="3">
    <location>
        <begin position="165"/>
        <end position="186"/>
    </location>
</feature>
<evidence type="ECO:0000313" key="6">
    <source>
        <dbReference type="Proteomes" id="UP000077202"/>
    </source>
</evidence>
<keyword evidence="6" id="KW-1185">Reference proteome</keyword>
<evidence type="ECO:0000256" key="1">
    <source>
        <dbReference type="ARBA" id="ARBA00022737"/>
    </source>
</evidence>
<proteinExistence type="predicted"/>
<comment type="caution">
    <text evidence="5">The sequence shown here is derived from an EMBL/GenBank/DDBJ whole genome shotgun (WGS) entry which is preliminary data.</text>
</comment>